<dbReference type="EMBL" id="MN739193">
    <property type="protein sequence ID" value="QHS92918.1"/>
    <property type="molecule type" value="Genomic_DNA"/>
</dbReference>
<organism evidence="1">
    <name type="scientific">viral metagenome</name>
    <dbReference type="NCBI Taxonomy" id="1070528"/>
    <lineage>
        <taxon>unclassified sequences</taxon>
        <taxon>metagenomes</taxon>
        <taxon>organismal metagenomes</taxon>
    </lineage>
</organism>
<dbReference type="AlphaFoldDB" id="A0A6C0BND4"/>
<evidence type="ECO:0000313" key="1">
    <source>
        <dbReference type="EMBL" id="QHS92918.1"/>
    </source>
</evidence>
<reference evidence="1" key="1">
    <citation type="journal article" date="2020" name="Nature">
        <title>Giant virus diversity and host interactions through global metagenomics.</title>
        <authorList>
            <person name="Schulz F."/>
            <person name="Roux S."/>
            <person name="Paez-Espino D."/>
            <person name="Jungbluth S."/>
            <person name="Walsh D.A."/>
            <person name="Denef V.J."/>
            <person name="McMahon K.D."/>
            <person name="Konstantinidis K.T."/>
            <person name="Eloe-Fadrosh E.A."/>
            <person name="Kyrpides N.C."/>
            <person name="Woyke T."/>
        </authorList>
    </citation>
    <scope>NUCLEOTIDE SEQUENCE</scope>
    <source>
        <strain evidence="1">GVMAG-M-3300017651-5</strain>
    </source>
</reference>
<name>A0A6C0BND4_9ZZZZ</name>
<sequence length="35" mass="4144">MPCMMIYPLDSLTSHRYHSYYTQSIHLSILNLSNI</sequence>
<accession>A0A6C0BND4</accession>
<proteinExistence type="predicted"/>
<protein>
    <submittedName>
        <fullName evidence="1">Uncharacterized protein</fullName>
    </submittedName>
</protein>